<dbReference type="InterPro" id="IPR050334">
    <property type="entry name" value="Molybdenum_import_ModC"/>
</dbReference>
<name>Q727G7_NITV2</name>
<feature type="domain" description="ABC transporter" evidence="4">
    <location>
        <begin position="3"/>
        <end position="263"/>
    </location>
</feature>
<reference evidence="5 6" key="1">
    <citation type="journal article" date="2004" name="Nat. Biotechnol.">
        <title>The genome sequence of the anaerobic, sulfate-reducing bacterium Desulfovibrio vulgaris Hildenborough.</title>
        <authorList>
            <person name="Heidelberg J.F."/>
            <person name="Seshadri R."/>
            <person name="Haveman S.A."/>
            <person name="Hemme C.L."/>
            <person name="Paulsen I.T."/>
            <person name="Kolonay J.F."/>
            <person name="Eisen J.A."/>
            <person name="Ward N."/>
            <person name="Methe B."/>
            <person name="Brinkac L.M."/>
            <person name="Daugherty S.C."/>
            <person name="Deboy R.T."/>
            <person name="Dodson R.J."/>
            <person name="Durkin A.S."/>
            <person name="Madupu R."/>
            <person name="Nelson W.C."/>
            <person name="Sullivan S.A."/>
            <person name="Fouts D."/>
            <person name="Haft D.H."/>
            <person name="Selengut J."/>
            <person name="Peterson J.D."/>
            <person name="Davidsen T.M."/>
            <person name="Zafar N."/>
            <person name="Zhou L."/>
            <person name="Radune D."/>
            <person name="Dimitrov G."/>
            <person name="Hance M."/>
            <person name="Tran K."/>
            <person name="Khouri H."/>
            <person name="Gill J."/>
            <person name="Utterback T.R."/>
            <person name="Feldblyum T.V."/>
            <person name="Wall J.D."/>
            <person name="Voordouw G."/>
            <person name="Fraser C.M."/>
        </authorList>
    </citation>
    <scope>NUCLEOTIDE SEQUENCE [LARGE SCALE GENOMIC DNA]</scope>
    <source>
        <strain evidence="6">ATCC 29579 / DSM 644 / NCIMB 8303 / VKM B-1760 / Hildenborough</strain>
    </source>
</reference>
<dbReference type="InterPro" id="IPR003439">
    <property type="entry name" value="ABC_transporter-like_ATP-bd"/>
</dbReference>
<gene>
    <name evidence="5" type="ordered locus">DVU_2888</name>
</gene>
<dbReference type="SMR" id="Q727G7"/>
<dbReference type="PATRIC" id="fig|882.5.peg.2609"/>
<organism evidence="5 6">
    <name type="scientific">Nitratidesulfovibrio vulgaris (strain ATCC 29579 / DSM 644 / CCUG 34227 / NCIMB 8303 / VKM B-1760 / Hildenborough)</name>
    <name type="common">Desulfovibrio vulgaris</name>
    <dbReference type="NCBI Taxonomy" id="882"/>
    <lineage>
        <taxon>Bacteria</taxon>
        <taxon>Pseudomonadati</taxon>
        <taxon>Thermodesulfobacteriota</taxon>
        <taxon>Desulfovibrionia</taxon>
        <taxon>Desulfovibrionales</taxon>
        <taxon>Desulfovibrionaceae</taxon>
        <taxon>Nitratidesulfovibrio</taxon>
    </lineage>
</organism>
<evidence type="ECO:0000313" key="6">
    <source>
        <dbReference type="Proteomes" id="UP000002194"/>
    </source>
</evidence>
<dbReference type="Proteomes" id="UP000002194">
    <property type="component" value="Chromosome"/>
</dbReference>
<protein>
    <submittedName>
        <fullName evidence="5">Cobalt ABC transporter, ATP-binding protein, putative</fullName>
    </submittedName>
</protein>
<dbReference type="GO" id="GO:0005524">
    <property type="term" value="F:ATP binding"/>
    <property type="evidence" value="ECO:0007669"/>
    <property type="project" value="UniProtKB-KW"/>
</dbReference>
<dbReference type="SUPFAM" id="SSF52540">
    <property type="entry name" value="P-loop containing nucleoside triphosphate hydrolases"/>
    <property type="match status" value="1"/>
</dbReference>
<keyword evidence="6" id="KW-1185">Reference proteome</keyword>
<keyword evidence="2 5" id="KW-0067">ATP-binding</keyword>
<dbReference type="Gene3D" id="3.40.50.300">
    <property type="entry name" value="P-loop containing nucleotide triphosphate hydrolases"/>
    <property type="match status" value="1"/>
</dbReference>
<evidence type="ECO:0000313" key="5">
    <source>
        <dbReference type="EMBL" id="AAS97360.1"/>
    </source>
</evidence>
<dbReference type="InterPro" id="IPR017871">
    <property type="entry name" value="ABC_transporter-like_CS"/>
</dbReference>
<dbReference type="OrthoDB" id="9809450at2"/>
<proteinExistence type="predicted"/>
<dbReference type="eggNOG" id="COG1122">
    <property type="taxonomic scope" value="Bacteria"/>
</dbReference>
<dbReference type="PhylomeDB" id="Q727G7"/>
<dbReference type="RefSeq" id="WP_010940148.1">
    <property type="nucleotide sequence ID" value="NC_002937.3"/>
</dbReference>
<dbReference type="PROSITE" id="PS50893">
    <property type="entry name" value="ABC_TRANSPORTER_2"/>
    <property type="match status" value="1"/>
</dbReference>
<dbReference type="InterPro" id="IPR003593">
    <property type="entry name" value="AAA+_ATPase"/>
</dbReference>
<dbReference type="PANTHER" id="PTHR43514:SF4">
    <property type="entry name" value="ABC TRANSPORTER I FAMILY MEMBER 10"/>
    <property type="match status" value="1"/>
</dbReference>
<dbReference type="AlphaFoldDB" id="Q727G7"/>
<accession>Q727G7</accession>
<dbReference type="GO" id="GO:0016887">
    <property type="term" value="F:ATP hydrolysis activity"/>
    <property type="evidence" value="ECO:0007669"/>
    <property type="project" value="InterPro"/>
</dbReference>
<feature type="region of interest" description="Disordered" evidence="3">
    <location>
        <begin position="60"/>
        <end position="88"/>
    </location>
</feature>
<dbReference type="STRING" id="882.DVU_2888"/>
<evidence type="ECO:0000256" key="2">
    <source>
        <dbReference type="ARBA" id="ARBA00022840"/>
    </source>
</evidence>
<dbReference type="PROSITE" id="PS00211">
    <property type="entry name" value="ABC_TRANSPORTER_1"/>
    <property type="match status" value="1"/>
</dbReference>
<sequence>MTLSVRDLGFGYPGAERAALEGVTFSVPAGGLLCLCGVNGSGKSSLLSLLAGLQRPSTGGIRLGGGPDAGSNGWPGDAPDAKDGDRREGLVAPSARQAREAARVLRQGAALLLQDADMQILGATVGEDLCLALDPGDAEAHGAARDMADRFGLGHQWDEPVHTLSYGQKRKLCLAAALLTGPHLLLLDEPFSGLDHPAIMELRAVLVAHRAAGLTQVVSVHDLEPVVDVADAMLVLHEGRQVLYGPPCEVLDHVRDFGIRPPYSWTAHRTIVPYL</sequence>
<dbReference type="SMART" id="SM00382">
    <property type="entry name" value="AAA"/>
    <property type="match status" value="1"/>
</dbReference>
<keyword evidence="1" id="KW-0547">Nucleotide-binding</keyword>
<dbReference type="PaxDb" id="882-DVU_2888"/>
<dbReference type="Pfam" id="PF00005">
    <property type="entry name" value="ABC_tran"/>
    <property type="match status" value="1"/>
</dbReference>
<dbReference type="PANTHER" id="PTHR43514">
    <property type="entry name" value="ABC TRANSPORTER I FAMILY MEMBER 10"/>
    <property type="match status" value="1"/>
</dbReference>
<dbReference type="EMBL" id="AE017285">
    <property type="protein sequence ID" value="AAS97360.1"/>
    <property type="molecule type" value="Genomic_DNA"/>
</dbReference>
<dbReference type="KEGG" id="dvu:DVU_2888"/>
<dbReference type="HOGENOM" id="CLU_000604_1_2_7"/>
<evidence type="ECO:0000259" key="4">
    <source>
        <dbReference type="PROSITE" id="PS50893"/>
    </source>
</evidence>
<dbReference type="EnsemblBacteria" id="AAS97360">
    <property type="protein sequence ID" value="AAS97360"/>
    <property type="gene ID" value="DVU_2888"/>
</dbReference>
<feature type="compositionally biased region" description="Basic and acidic residues" evidence="3">
    <location>
        <begin position="79"/>
        <end position="88"/>
    </location>
</feature>
<dbReference type="InterPro" id="IPR027417">
    <property type="entry name" value="P-loop_NTPase"/>
</dbReference>
<evidence type="ECO:0000256" key="1">
    <source>
        <dbReference type="ARBA" id="ARBA00022741"/>
    </source>
</evidence>
<evidence type="ECO:0000256" key="3">
    <source>
        <dbReference type="SAM" id="MobiDB-lite"/>
    </source>
</evidence>